<gene>
    <name evidence="1" type="ORF">TMI583_LOCUS49219</name>
</gene>
<comment type="caution">
    <text evidence="1">The sequence shown here is derived from an EMBL/GenBank/DDBJ whole genome shotgun (WGS) entry which is preliminary data.</text>
</comment>
<dbReference type="EMBL" id="CAJOBA010105787">
    <property type="protein sequence ID" value="CAF4536643.1"/>
    <property type="molecule type" value="Genomic_DNA"/>
</dbReference>
<accession>A0A8S2Y5Q3</accession>
<proteinExistence type="predicted"/>
<dbReference type="Proteomes" id="UP000682733">
    <property type="component" value="Unassembled WGS sequence"/>
</dbReference>
<name>A0A8S2Y5Q3_9BILA</name>
<evidence type="ECO:0000313" key="1">
    <source>
        <dbReference type="EMBL" id="CAF4536643.1"/>
    </source>
</evidence>
<evidence type="ECO:0000313" key="2">
    <source>
        <dbReference type="Proteomes" id="UP000682733"/>
    </source>
</evidence>
<feature type="non-terminal residue" evidence="1">
    <location>
        <position position="13"/>
    </location>
</feature>
<organism evidence="1 2">
    <name type="scientific">Didymodactylos carnosus</name>
    <dbReference type="NCBI Taxonomy" id="1234261"/>
    <lineage>
        <taxon>Eukaryota</taxon>
        <taxon>Metazoa</taxon>
        <taxon>Spiralia</taxon>
        <taxon>Gnathifera</taxon>
        <taxon>Rotifera</taxon>
        <taxon>Eurotatoria</taxon>
        <taxon>Bdelloidea</taxon>
        <taxon>Philodinida</taxon>
        <taxon>Philodinidae</taxon>
        <taxon>Didymodactylos</taxon>
    </lineage>
</organism>
<protein>
    <submittedName>
        <fullName evidence="1">Uncharacterized protein</fullName>
    </submittedName>
</protein>
<reference evidence="1" key="1">
    <citation type="submission" date="2021-02" db="EMBL/GenBank/DDBJ databases">
        <authorList>
            <person name="Nowell W R."/>
        </authorList>
    </citation>
    <scope>NUCLEOTIDE SEQUENCE</scope>
</reference>
<sequence>MCSFRGRRPGRAK</sequence>